<proteinExistence type="predicted"/>
<dbReference type="EC" id="1.8.5.3" evidence="2"/>
<dbReference type="Pfam" id="PF04976">
    <property type="entry name" value="DmsC"/>
    <property type="match status" value="1"/>
</dbReference>
<evidence type="ECO:0000313" key="2">
    <source>
        <dbReference type="EMBL" id="AOO66549.1"/>
    </source>
</evidence>
<keyword evidence="1" id="KW-1133">Transmembrane helix</keyword>
<evidence type="ECO:0000313" key="3">
    <source>
        <dbReference type="Proteomes" id="UP000094609"/>
    </source>
</evidence>
<feature type="transmembrane region" description="Helical" evidence="1">
    <location>
        <begin position="245"/>
        <end position="266"/>
    </location>
</feature>
<keyword evidence="3" id="KW-1185">Reference proteome</keyword>
<feature type="transmembrane region" description="Helical" evidence="1">
    <location>
        <begin position="76"/>
        <end position="96"/>
    </location>
</feature>
<feature type="transmembrane region" description="Helical" evidence="1">
    <location>
        <begin position="213"/>
        <end position="233"/>
    </location>
</feature>
<dbReference type="InterPro" id="IPR007059">
    <property type="entry name" value="DmsC"/>
</dbReference>
<feature type="transmembrane region" description="Helical" evidence="1">
    <location>
        <begin position="174"/>
        <end position="193"/>
    </location>
</feature>
<dbReference type="GO" id="GO:0009390">
    <property type="term" value="C:dimethyl sulfoxide reductase complex"/>
    <property type="evidence" value="ECO:0007669"/>
    <property type="project" value="TreeGrafter"/>
</dbReference>
<dbReference type="RefSeq" id="WP_069479072.1">
    <property type="nucleotide sequence ID" value="NZ_CP017111.1"/>
</dbReference>
<feature type="transmembrane region" description="Helical" evidence="1">
    <location>
        <begin position="108"/>
        <end position="131"/>
    </location>
</feature>
<name>A0A1D7TNH1_9BACT</name>
<keyword evidence="1" id="KW-0472">Membrane</keyword>
<dbReference type="GO" id="GO:0005886">
    <property type="term" value="C:plasma membrane"/>
    <property type="evidence" value="ECO:0007669"/>
    <property type="project" value="TreeGrafter"/>
</dbReference>
<reference evidence="3" key="1">
    <citation type="submission" date="2016-08" db="EMBL/GenBank/DDBJ databases">
        <title>Complete genome sequence of the organohalide-respiring Epsilonproteobacterium Sulfurospirillum halorespirans.</title>
        <authorList>
            <person name="Goris T."/>
            <person name="Zimmermann J."/>
            <person name="Schenz B."/>
            <person name="Lemos M."/>
            <person name="Hackermueller J."/>
            <person name="Diekert G."/>
        </authorList>
    </citation>
    <scope>NUCLEOTIDE SEQUENCE [LARGE SCALE GENOMIC DNA]</scope>
    <source>
        <strain>DSM 13726</strain>
        <strain evidence="3">PCE-M2</strain>
    </source>
</reference>
<dbReference type="PANTHER" id="PTHR38095:SF2">
    <property type="entry name" value="ANAEROBIC DIMETHYL SULFOXIDE REDUCTASE CHAIN C"/>
    <property type="match status" value="1"/>
</dbReference>
<organism evidence="2 3">
    <name type="scientific">Sulfurospirillum halorespirans DSM 13726</name>
    <dbReference type="NCBI Taxonomy" id="1193502"/>
    <lineage>
        <taxon>Bacteria</taxon>
        <taxon>Pseudomonadati</taxon>
        <taxon>Campylobacterota</taxon>
        <taxon>Epsilonproteobacteria</taxon>
        <taxon>Campylobacterales</taxon>
        <taxon>Sulfurospirillaceae</taxon>
        <taxon>Sulfurospirillum</taxon>
    </lineage>
</organism>
<dbReference type="Proteomes" id="UP000094609">
    <property type="component" value="Chromosome"/>
</dbReference>
<dbReference type="STRING" id="1193502.SHALO_2796"/>
<dbReference type="PATRIC" id="fig|1193502.14.peg.2828"/>
<dbReference type="GO" id="GO:0009389">
    <property type="term" value="F:dimethyl sulfoxide reductase activity"/>
    <property type="evidence" value="ECO:0007669"/>
    <property type="project" value="TreeGrafter"/>
</dbReference>
<dbReference type="KEGG" id="shal:SHALO_2796"/>
<feature type="transmembrane region" description="Helical" evidence="1">
    <location>
        <begin position="38"/>
        <end position="56"/>
    </location>
</feature>
<evidence type="ECO:0000256" key="1">
    <source>
        <dbReference type="SAM" id="Phobius"/>
    </source>
</evidence>
<keyword evidence="2" id="KW-0560">Oxidoreductase</keyword>
<dbReference type="EMBL" id="CP017111">
    <property type="protein sequence ID" value="AOO66549.1"/>
    <property type="molecule type" value="Genomic_DNA"/>
</dbReference>
<dbReference type="AlphaFoldDB" id="A0A1D7TNH1"/>
<protein>
    <submittedName>
        <fullName evidence="2">Psr/DMSO reductase-like protein chain C</fullName>
        <ecNumber evidence="2">1.8.5.3</ecNumber>
    </submittedName>
</protein>
<accession>A0A1D7TNH1</accession>
<feature type="transmembrane region" description="Helical" evidence="1">
    <location>
        <begin position="6"/>
        <end position="26"/>
    </location>
</feature>
<gene>
    <name evidence="2" type="ORF">SHALO_2796</name>
</gene>
<dbReference type="GO" id="GO:0019645">
    <property type="term" value="P:anaerobic electron transport chain"/>
    <property type="evidence" value="ECO:0007669"/>
    <property type="project" value="InterPro"/>
</dbReference>
<dbReference type="PANTHER" id="PTHR38095">
    <property type="entry name" value="ANAEROBIC DIMETHYL SULFOXIDE REDUCTASE CHAIN YNFH"/>
    <property type="match status" value="1"/>
</dbReference>
<feature type="transmembrane region" description="Helical" evidence="1">
    <location>
        <begin position="143"/>
        <end position="162"/>
    </location>
</feature>
<sequence length="276" mass="29477">MGSEWSLVFFTSFVDLGCGLFVALAINEWFSINPQVRWRGAIAVLVALALGGLSSVLHLGHPERIFGAFSHPTSGIFIESSMIAITGICVLAYIFALKRNASHQNLKLITLIGAIPAVILAFAVGDSYVMASRPAWDTLVLPFAYLGSAAVLGCFAYRILVVSPSEHLVTQLKLLTQGLLVIQAVLMVAYLVALSNAPYSDVSRSATQVLMGGFSALFWGGIVIIGLLIPFGLTTLKKESVAPVMSATLGLVCVFIGAAAFRVLMFNLGSTVWQFF</sequence>
<keyword evidence="1" id="KW-0812">Transmembrane</keyword>